<organism evidence="1 2">
    <name type="scientific">Leisingera daeponensis</name>
    <dbReference type="NCBI Taxonomy" id="405746"/>
    <lineage>
        <taxon>Bacteria</taxon>
        <taxon>Pseudomonadati</taxon>
        <taxon>Pseudomonadota</taxon>
        <taxon>Alphaproteobacteria</taxon>
        <taxon>Rhodobacterales</taxon>
        <taxon>Roseobacteraceae</taxon>
        <taxon>Leisingera</taxon>
    </lineage>
</organism>
<proteinExistence type="predicted"/>
<reference evidence="1 2" key="1">
    <citation type="submission" date="2021-06" db="EMBL/GenBank/DDBJ databases">
        <title>50 bacteria genomes isolated from Dapeng, Shenzhen, China.</title>
        <authorList>
            <person name="Zheng W."/>
            <person name="Yu S."/>
            <person name="Huang Y."/>
        </authorList>
    </citation>
    <scope>NUCLEOTIDE SEQUENCE [LARGE SCALE GENOMIC DNA]</scope>
    <source>
        <strain evidence="1 2">DP1N14-2</strain>
    </source>
</reference>
<evidence type="ECO:0000313" key="2">
    <source>
        <dbReference type="Proteomes" id="UP000766629"/>
    </source>
</evidence>
<accession>A0ABS7NJ52</accession>
<comment type="caution">
    <text evidence="1">The sequence shown here is derived from an EMBL/GenBank/DDBJ whole genome shotgun (WGS) entry which is preliminary data.</text>
</comment>
<protein>
    <recommendedName>
        <fullName evidence="3">Roadblock/LAMTOR2 domain-containing protein</fullName>
    </recommendedName>
</protein>
<keyword evidence="2" id="KW-1185">Reference proteome</keyword>
<evidence type="ECO:0008006" key="3">
    <source>
        <dbReference type="Google" id="ProtNLM"/>
    </source>
</evidence>
<dbReference type="EMBL" id="JAHVJA010000009">
    <property type="protein sequence ID" value="MBY6141244.1"/>
    <property type="molecule type" value="Genomic_DNA"/>
</dbReference>
<evidence type="ECO:0000313" key="1">
    <source>
        <dbReference type="EMBL" id="MBY6141244.1"/>
    </source>
</evidence>
<sequence length="125" mass="12803">MTLTRQLDALRHFEPGCRLAAFGDLGASIVLRSSSAGGHPQEYLDDLCQQARRGFLALDAAVQAGGVATALADDVLLLAPGEARLFLRSGAGSGDAVLCVCTDAEAAARLAAPARQLLAQLDGGL</sequence>
<dbReference type="Proteomes" id="UP000766629">
    <property type="component" value="Unassembled WGS sequence"/>
</dbReference>
<dbReference type="RefSeq" id="WP_222509320.1">
    <property type="nucleotide sequence ID" value="NZ_JAHVJA010000009.1"/>
</dbReference>
<name>A0ABS7NJ52_9RHOB</name>
<gene>
    <name evidence="1" type="ORF">KUV26_17535</name>
</gene>